<evidence type="ECO:0000313" key="1">
    <source>
        <dbReference type="EMBL" id="MDT2513142.1"/>
    </source>
</evidence>
<evidence type="ECO:0000313" key="2">
    <source>
        <dbReference type="Proteomes" id="UP001264335"/>
    </source>
</evidence>
<sequence length="52" mass="6077">MKRETMIRILTKARPDIPKDFWVEWTDDELSLQVGLVKTWMTQHAVDAAFAS</sequence>
<proteinExistence type="predicted"/>
<protein>
    <submittedName>
        <fullName evidence="1">Uncharacterized protein</fullName>
    </submittedName>
</protein>
<dbReference type="RefSeq" id="WP_311924202.1">
    <property type="nucleotide sequence ID" value="NZ_JARPWV010000062.1"/>
</dbReference>
<organism evidence="1 2">
    <name type="scientific">Enterococcus avium</name>
    <name type="common">Streptococcus avium</name>
    <dbReference type="NCBI Taxonomy" id="33945"/>
    <lineage>
        <taxon>Bacteria</taxon>
        <taxon>Bacillati</taxon>
        <taxon>Bacillota</taxon>
        <taxon>Bacilli</taxon>
        <taxon>Lactobacillales</taxon>
        <taxon>Enterococcaceae</taxon>
        <taxon>Enterococcus</taxon>
    </lineage>
</organism>
<gene>
    <name evidence="1" type="ORF">P7D79_02730</name>
</gene>
<dbReference type="AlphaFoldDB" id="A0ABD5F4J9"/>
<name>A0ABD5F4J9_ENTAV</name>
<dbReference type="EMBL" id="JARPWY010000004">
    <property type="protein sequence ID" value="MDT2513142.1"/>
    <property type="molecule type" value="Genomic_DNA"/>
</dbReference>
<reference evidence="1 2" key="1">
    <citation type="submission" date="2023-03" db="EMBL/GenBank/DDBJ databases">
        <authorList>
            <person name="Shen W."/>
            <person name="Cai J."/>
        </authorList>
    </citation>
    <scope>NUCLEOTIDE SEQUENCE [LARGE SCALE GENOMIC DNA]</scope>
    <source>
        <strain evidence="1 2">Y2</strain>
    </source>
</reference>
<accession>A0ABD5F4J9</accession>
<dbReference type="Proteomes" id="UP001264335">
    <property type="component" value="Unassembled WGS sequence"/>
</dbReference>
<comment type="caution">
    <text evidence="1">The sequence shown here is derived from an EMBL/GenBank/DDBJ whole genome shotgun (WGS) entry which is preliminary data.</text>
</comment>